<keyword evidence="4" id="KW-0694">RNA-binding</keyword>
<dbReference type="HAMAP" id="MF_00270">
    <property type="entry name" value="Ribosomal_bS18"/>
    <property type="match status" value="1"/>
</dbReference>
<gene>
    <name evidence="4" type="primary">rpsR</name>
    <name evidence="6" type="ORF">B6D57_02130</name>
</gene>
<dbReference type="Proteomes" id="UP000192611">
    <property type="component" value="Unassembled WGS sequence"/>
</dbReference>
<dbReference type="GO" id="GO:0070181">
    <property type="term" value="F:small ribosomal subunit rRNA binding"/>
    <property type="evidence" value="ECO:0007669"/>
    <property type="project" value="TreeGrafter"/>
</dbReference>
<comment type="similarity">
    <text evidence="1 4 5">Belongs to the bacterial ribosomal protein bS18 family.</text>
</comment>
<evidence type="ECO:0000256" key="3">
    <source>
        <dbReference type="ARBA" id="ARBA00023274"/>
    </source>
</evidence>
<evidence type="ECO:0000313" key="7">
    <source>
        <dbReference type="Proteomes" id="UP000192611"/>
    </source>
</evidence>
<reference evidence="7" key="1">
    <citation type="submission" date="2017-03" db="EMBL/GenBank/DDBJ databases">
        <title>Novel pathways for hydrocarbon cycling and metabolic interdependencies in hydrothermal sediment communities.</title>
        <authorList>
            <person name="Dombrowski N."/>
            <person name="Seitz K."/>
            <person name="Teske A."/>
            <person name="Baker B."/>
        </authorList>
    </citation>
    <scope>NUCLEOTIDE SEQUENCE [LARGE SCALE GENOMIC DNA]</scope>
</reference>
<comment type="function">
    <text evidence="4">Binds as a heterodimer with protein bS6 to the central domain of the 16S rRNA, where it helps stabilize the platform of the 30S subunit.</text>
</comment>
<accession>A0A1W9S245</accession>
<keyword evidence="4" id="KW-0699">rRNA-binding</keyword>
<dbReference type="PRINTS" id="PR00974">
    <property type="entry name" value="RIBOSOMALS18"/>
</dbReference>
<dbReference type="GO" id="GO:0006412">
    <property type="term" value="P:translation"/>
    <property type="evidence" value="ECO:0007669"/>
    <property type="project" value="UniProtKB-UniRule"/>
</dbReference>
<dbReference type="GO" id="GO:0003735">
    <property type="term" value="F:structural constituent of ribosome"/>
    <property type="evidence" value="ECO:0007669"/>
    <property type="project" value="InterPro"/>
</dbReference>
<dbReference type="AlphaFoldDB" id="A0A1W9S245"/>
<proteinExistence type="inferred from homology"/>
<dbReference type="NCBIfam" id="TIGR00165">
    <property type="entry name" value="S18"/>
    <property type="match status" value="1"/>
</dbReference>
<dbReference type="InterPro" id="IPR001648">
    <property type="entry name" value="Ribosomal_bS18"/>
</dbReference>
<evidence type="ECO:0000256" key="1">
    <source>
        <dbReference type="ARBA" id="ARBA00005589"/>
    </source>
</evidence>
<dbReference type="PANTHER" id="PTHR13479">
    <property type="entry name" value="30S RIBOSOMAL PROTEIN S18"/>
    <property type="match status" value="1"/>
</dbReference>
<name>A0A1W9S245_9BACT</name>
<keyword evidence="2 4" id="KW-0689">Ribosomal protein</keyword>
<evidence type="ECO:0000256" key="5">
    <source>
        <dbReference type="RuleBase" id="RU003910"/>
    </source>
</evidence>
<dbReference type="PANTHER" id="PTHR13479:SF40">
    <property type="entry name" value="SMALL RIBOSOMAL SUBUNIT PROTEIN BS18M"/>
    <property type="match status" value="1"/>
</dbReference>
<evidence type="ECO:0000313" key="6">
    <source>
        <dbReference type="EMBL" id="OQX90745.1"/>
    </source>
</evidence>
<dbReference type="SUPFAM" id="SSF46911">
    <property type="entry name" value="Ribosomal protein S18"/>
    <property type="match status" value="1"/>
</dbReference>
<evidence type="ECO:0000256" key="4">
    <source>
        <dbReference type="HAMAP-Rule" id="MF_00270"/>
    </source>
</evidence>
<dbReference type="GO" id="GO:0022627">
    <property type="term" value="C:cytosolic small ribosomal subunit"/>
    <property type="evidence" value="ECO:0007669"/>
    <property type="project" value="TreeGrafter"/>
</dbReference>
<dbReference type="EMBL" id="NATQ01000030">
    <property type="protein sequence ID" value="OQX90745.1"/>
    <property type="molecule type" value="Genomic_DNA"/>
</dbReference>
<dbReference type="InterPro" id="IPR036870">
    <property type="entry name" value="Ribosomal_bS18_sf"/>
</dbReference>
<comment type="caution">
    <text evidence="6">The sequence shown here is derived from an EMBL/GenBank/DDBJ whole genome shotgun (WGS) entry which is preliminary data.</text>
</comment>
<organism evidence="6 7">
    <name type="scientific">Candidatus Coatesbacteria bacterium 4484_99</name>
    <dbReference type="NCBI Taxonomy" id="1970774"/>
    <lineage>
        <taxon>Bacteria</taxon>
        <taxon>Candidatus Coatesiibacteriota</taxon>
    </lineage>
</organism>
<comment type="subunit">
    <text evidence="4">Part of the 30S ribosomal subunit. Forms a tight heterodimer with protein bS6.</text>
</comment>
<sequence>MAKRIFRRPFKRKCRFCEEQVKHIDYKDVLRIAQYITDRGKIRSRRTTGNCARHQRMLARAIKRARIVALLPFTREQYR</sequence>
<protein>
    <recommendedName>
        <fullName evidence="4">Small ribosomal subunit protein bS18</fullName>
    </recommendedName>
</protein>
<evidence type="ECO:0000256" key="2">
    <source>
        <dbReference type="ARBA" id="ARBA00022980"/>
    </source>
</evidence>
<dbReference type="Pfam" id="PF01084">
    <property type="entry name" value="Ribosomal_S18"/>
    <property type="match status" value="1"/>
</dbReference>
<keyword evidence="3 4" id="KW-0687">Ribonucleoprotein</keyword>
<dbReference type="Gene3D" id="4.10.640.10">
    <property type="entry name" value="Ribosomal protein S18"/>
    <property type="match status" value="1"/>
</dbReference>